<evidence type="ECO:0000256" key="4">
    <source>
        <dbReference type="ARBA" id="ARBA00022475"/>
    </source>
</evidence>
<dbReference type="InterPro" id="IPR028987">
    <property type="entry name" value="ATP_synth_B-like_membr_sf"/>
</dbReference>
<accession>A0A4R1HIE7</accession>
<dbReference type="CDD" id="cd06503">
    <property type="entry name" value="ATP-synt_Fo_b"/>
    <property type="match status" value="1"/>
</dbReference>
<comment type="subcellular location">
    <subcellularLocation>
        <location evidence="1 14">Cell membrane</location>
        <topology evidence="1 14">Single-pass membrane protein</topology>
    </subcellularLocation>
</comment>
<dbReference type="GO" id="GO:0046961">
    <property type="term" value="F:proton-transporting ATPase activity, rotational mechanism"/>
    <property type="evidence" value="ECO:0007669"/>
    <property type="project" value="TreeGrafter"/>
</dbReference>
<proteinExistence type="inferred from homology"/>
<dbReference type="HAMAP" id="MF_01398">
    <property type="entry name" value="ATP_synth_b_bprime"/>
    <property type="match status" value="1"/>
</dbReference>
<feature type="compositionally biased region" description="Low complexity" evidence="16">
    <location>
        <begin position="174"/>
        <end position="186"/>
    </location>
</feature>
<dbReference type="Pfam" id="PF00430">
    <property type="entry name" value="ATP-synt_B"/>
    <property type="match status" value="1"/>
</dbReference>
<dbReference type="AlphaFoldDB" id="A0A4R1HIE7"/>
<comment type="caution">
    <text evidence="17">The sequence shown here is derived from an EMBL/GenBank/DDBJ whole genome shotgun (WGS) entry which is preliminary data.</text>
</comment>
<comment type="similarity">
    <text evidence="2 14 15">Belongs to the ATPase B chain family.</text>
</comment>
<keyword evidence="5 14" id="KW-0138">CF(0)</keyword>
<evidence type="ECO:0000256" key="2">
    <source>
        <dbReference type="ARBA" id="ARBA00005513"/>
    </source>
</evidence>
<keyword evidence="11 14" id="KW-0066">ATP synthesis</keyword>
<evidence type="ECO:0000256" key="10">
    <source>
        <dbReference type="ARBA" id="ARBA00023136"/>
    </source>
</evidence>
<keyword evidence="4 14" id="KW-1003">Cell membrane</keyword>
<evidence type="ECO:0000256" key="16">
    <source>
        <dbReference type="SAM" id="MobiDB-lite"/>
    </source>
</evidence>
<dbReference type="InterPro" id="IPR005864">
    <property type="entry name" value="ATP_synth_F0_bsu_bac"/>
</dbReference>
<feature type="transmembrane region" description="Helical" evidence="14">
    <location>
        <begin position="19"/>
        <end position="38"/>
    </location>
</feature>
<gene>
    <name evidence="14" type="primary">atpF</name>
    <name evidence="17" type="ORF">EV378_4684</name>
</gene>
<reference evidence="17 18" key="1">
    <citation type="submission" date="2019-03" db="EMBL/GenBank/DDBJ databases">
        <title>Sequencing the genomes of 1000 actinobacteria strains.</title>
        <authorList>
            <person name="Klenk H.-P."/>
        </authorList>
    </citation>
    <scope>NUCLEOTIDE SEQUENCE [LARGE SCALE GENOMIC DNA]</scope>
    <source>
        <strain evidence="17 18">DSM 44969</strain>
    </source>
</reference>
<keyword evidence="8 14" id="KW-1133">Transmembrane helix</keyword>
<protein>
    <recommendedName>
        <fullName evidence="14">ATP synthase subunit b</fullName>
    </recommendedName>
    <alternativeName>
        <fullName evidence="14">ATP synthase F(0) sector subunit b</fullName>
    </alternativeName>
    <alternativeName>
        <fullName evidence="14">ATPase subunit I</fullName>
    </alternativeName>
    <alternativeName>
        <fullName evidence="14">F-type ATPase subunit b</fullName>
        <shortName evidence="14">F-ATPase subunit b</shortName>
    </alternativeName>
</protein>
<dbReference type="OrthoDB" id="5243563at2"/>
<dbReference type="GO" id="GO:0005886">
    <property type="term" value="C:plasma membrane"/>
    <property type="evidence" value="ECO:0007669"/>
    <property type="project" value="UniProtKB-SubCell"/>
</dbReference>
<dbReference type="SUPFAM" id="SSF81573">
    <property type="entry name" value="F1F0 ATP synthase subunit B, membrane domain"/>
    <property type="match status" value="1"/>
</dbReference>
<keyword evidence="6 14" id="KW-0812">Transmembrane</keyword>
<dbReference type="PANTHER" id="PTHR33445">
    <property type="entry name" value="ATP SYNTHASE SUBUNIT B', CHLOROPLASTIC"/>
    <property type="match status" value="1"/>
</dbReference>
<evidence type="ECO:0000256" key="14">
    <source>
        <dbReference type="HAMAP-Rule" id="MF_01398"/>
    </source>
</evidence>
<evidence type="ECO:0000313" key="18">
    <source>
        <dbReference type="Proteomes" id="UP000295560"/>
    </source>
</evidence>
<evidence type="ECO:0000313" key="17">
    <source>
        <dbReference type="EMBL" id="TCK20721.1"/>
    </source>
</evidence>
<dbReference type="GO" id="GO:0045259">
    <property type="term" value="C:proton-transporting ATP synthase complex"/>
    <property type="evidence" value="ECO:0007669"/>
    <property type="project" value="UniProtKB-KW"/>
</dbReference>
<dbReference type="Proteomes" id="UP000295560">
    <property type="component" value="Unassembled WGS sequence"/>
</dbReference>
<evidence type="ECO:0000256" key="9">
    <source>
        <dbReference type="ARBA" id="ARBA00023065"/>
    </source>
</evidence>
<dbReference type="InterPro" id="IPR050059">
    <property type="entry name" value="ATP_synthase_B_chain"/>
</dbReference>
<comment type="function">
    <text evidence="14">Component of the F(0) channel, it forms part of the peripheral stalk, linking F(1) to F(0).</text>
</comment>
<keyword evidence="18" id="KW-1185">Reference proteome</keyword>
<keyword evidence="10 14" id="KW-0472">Membrane</keyword>
<evidence type="ECO:0000256" key="11">
    <source>
        <dbReference type="ARBA" id="ARBA00023310"/>
    </source>
</evidence>
<feature type="region of interest" description="Disordered" evidence="16">
    <location>
        <begin position="167"/>
        <end position="186"/>
    </location>
</feature>
<feature type="region of interest" description="Disordered" evidence="16">
    <location>
        <begin position="89"/>
        <end position="126"/>
    </location>
</feature>
<evidence type="ECO:0000256" key="8">
    <source>
        <dbReference type="ARBA" id="ARBA00022989"/>
    </source>
</evidence>
<evidence type="ECO:0000256" key="6">
    <source>
        <dbReference type="ARBA" id="ARBA00022692"/>
    </source>
</evidence>
<evidence type="ECO:0000256" key="13">
    <source>
        <dbReference type="ARBA" id="ARBA00025830"/>
    </source>
</evidence>
<keyword evidence="9 14" id="KW-0406">Ion transport</keyword>
<dbReference type="NCBIfam" id="TIGR01144">
    <property type="entry name" value="ATP_synt_b"/>
    <property type="match status" value="1"/>
</dbReference>
<evidence type="ECO:0000256" key="7">
    <source>
        <dbReference type="ARBA" id="ARBA00022781"/>
    </source>
</evidence>
<dbReference type="EMBL" id="SMFZ01000002">
    <property type="protein sequence ID" value="TCK20721.1"/>
    <property type="molecule type" value="Genomic_DNA"/>
</dbReference>
<evidence type="ECO:0000256" key="12">
    <source>
        <dbReference type="ARBA" id="ARBA00025198"/>
    </source>
</evidence>
<comment type="function">
    <text evidence="12 14">F(1)F(0) ATP synthase produces ATP from ADP in the presence of a proton or sodium gradient. F-type ATPases consist of two structural domains, F(1) containing the extramembraneous catalytic core and F(0) containing the membrane proton channel, linked together by a central stalk and a peripheral stalk. During catalysis, ATP synthesis in the catalytic domain of F(1) is coupled via a rotary mechanism of the central stalk subunits to proton translocation.</text>
</comment>
<evidence type="ECO:0000256" key="15">
    <source>
        <dbReference type="RuleBase" id="RU003848"/>
    </source>
</evidence>
<sequence>MTTEAVAQGNNFLLPNATFFVELVLFLILFFVIARYIVPPLTKAMDERDEMVRKAATDREKASRKLRDADERYQSELSDARVEAARIRDEARAEAQKVRDEKKGTAEQEVARRREEGERELAGQRTEAMRQLRGNIGGLSSELAERVVGRPLPGDAQRQSTVDRFLAELDERSGTSATSTPSGGGE</sequence>
<dbReference type="InterPro" id="IPR002146">
    <property type="entry name" value="ATP_synth_b/b'su_bac/chlpt"/>
</dbReference>
<keyword evidence="3 14" id="KW-0813">Transport</keyword>
<keyword evidence="7 14" id="KW-0375">Hydrogen ion transport</keyword>
<organism evidence="17 18">
    <name type="scientific">Pseudonocardia endophytica</name>
    <dbReference type="NCBI Taxonomy" id="401976"/>
    <lineage>
        <taxon>Bacteria</taxon>
        <taxon>Bacillati</taxon>
        <taxon>Actinomycetota</taxon>
        <taxon>Actinomycetes</taxon>
        <taxon>Pseudonocardiales</taxon>
        <taxon>Pseudonocardiaceae</taxon>
        <taxon>Pseudonocardia</taxon>
    </lineage>
</organism>
<evidence type="ECO:0000256" key="5">
    <source>
        <dbReference type="ARBA" id="ARBA00022547"/>
    </source>
</evidence>
<name>A0A4R1HIE7_PSEEN</name>
<dbReference type="GO" id="GO:0046933">
    <property type="term" value="F:proton-transporting ATP synthase activity, rotational mechanism"/>
    <property type="evidence" value="ECO:0007669"/>
    <property type="project" value="UniProtKB-UniRule"/>
</dbReference>
<dbReference type="PANTHER" id="PTHR33445:SF1">
    <property type="entry name" value="ATP SYNTHASE SUBUNIT B"/>
    <property type="match status" value="1"/>
</dbReference>
<dbReference type="NCBIfam" id="NF004412">
    <property type="entry name" value="PRK05759.1-3"/>
    <property type="match status" value="1"/>
</dbReference>
<comment type="subunit">
    <text evidence="13 14">F-type ATPases have 2 components, F(1) - the catalytic core - and F(0) - the membrane proton channel. F(1) has five subunits: alpha(3), beta(3), gamma(1), delta(1), epsilon(1). F(0) has three main subunits: a(1), b(2) and c(10-14). The alpha and beta chains form an alternating ring which encloses part of the gamma chain. F(1) is attached to F(0) by a central stalk formed by the gamma and epsilon chains, while a peripheral stalk is formed by the delta and b chains.</text>
</comment>
<dbReference type="RefSeq" id="WP_132429574.1">
    <property type="nucleotide sequence ID" value="NZ_SMFZ01000002.1"/>
</dbReference>
<evidence type="ECO:0000256" key="1">
    <source>
        <dbReference type="ARBA" id="ARBA00004162"/>
    </source>
</evidence>
<evidence type="ECO:0000256" key="3">
    <source>
        <dbReference type="ARBA" id="ARBA00022448"/>
    </source>
</evidence>